<dbReference type="Pfam" id="PF00582">
    <property type="entry name" value="Usp"/>
    <property type="match status" value="2"/>
</dbReference>
<dbReference type="Gene3D" id="3.40.50.620">
    <property type="entry name" value="HUPs"/>
    <property type="match status" value="2"/>
</dbReference>
<dbReference type="PANTHER" id="PTHR46268:SF6">
    <property type="entry name" value="UNIVERSAL STRESS PROTEIN UP12"/>
    <property type="match status" value="1"/>
</dbReference>
<keyword evidence="4" id="KW-1185">Reference proteome</keyword>
<dbReference type="AlphaFoldDB" id="A0A259TXM6"/>
<dbReference type="InterPro" id="IPR014729">
    <property type="entry name" value="Rossmann-like_a/b/a_fold"/>
</dbReference>
<dbReference type="EMBL" id="MQWB01000001">
    <property type="protein sequence ID" value="OZC02450.1"/>
    <property type="molecule type" value="Genomic_DNA"/>
</dbReference>
<evidence type="ECO:0000313" key="3">
    <source>
        <dbReference type="EMBL" id="OZC02450.1"/>
    </source>
</evidence>
<feature type="domain" description="UspA" evidence="2">
    <location>
        <begin position="155"/>
        <end position="290"/>
    </location>
</feature>
<dbReference type="InterPro" id="IPR006016">
    <property type="entry name" value="UspA"/>
</dbReference>
<accession>A0A259TXM6</accession>
<evidence type="ECO:0000313" key="4">
    <source>
        <dbReference type="Proteomes" id="UP000216446"/>
    </source>
</evidence>
<name>A0A259TXM6_9BACT</name>
<sequence length="310" mass="32193">MRDLQTLVVATDLSPASAPALRLAADLARRTGADLHILYAQIVFRMDLGLKDGPHTLQRVRVETFVAQSLGLSRDALDAMGPTVAVASGTSAQSVILDYAEASGADLLVVGTHGRTGVGRLLLGSVAEACVVRAPCAVLTVPSGAMGVAPGPEAPIIVPIEFSSTSERPLAVARALSAETGAPIELVHVVRTAGPYPDLVPDYFSVVDYDPEEDARVRQRLEQFGGEAHPRAVHALMGDPSRVIPHFADSIGAGMVVMGTHGRRGLGRAVLGSVAQATLRRATCPVLTIKAADLAPTTICPVGTLPSLLS</sequence>
<dbReference type="FunCoup" id="A0A259TXM6">
    <property type="interactions" value="14"/>
</dbReference>
<gene>
    <name evidence="3" type="ORF">BSZ36_05340</name>
</gene>
<dbReference type="InParanoid" id="A0A259TXM6"/>
<evidence type="ECO:0000259" key="2">
    <source>
        <dbReference type="Pfam" id="PF00582"/>
    </source>
</evidence>
<feature type="domain" description="UspA" evidence="2">
    <location>
        <begin position="5"/>
        <end position="142"/>
    </location>
</feature>
<dbReference type="InterPro" id="IPR006015">
    <property type="entry name" value="Universal_stress_UspA"/>
</dbReference>
<dbReference type="PRINTS" id="PR01438">
    <property type="entry name" value="UNVRSLSTRESS"/>
</dbReference>
<dbReference type="SUPFAM" id="SSF52402">
    <property type="entry name" value="Adenine nucleotide alpha hydrolases-like"/>
    <property type="match status" value="2"/>
</dbReference>
<evidence type="ECO:0000256" key="1">
    <source>
        <dbReference type="ARBA" id="ARBA00008791"/>
    </source>
</evidence>
<dbReference type="PANTHER" id="PTHR46268">
    <property type="entry name" value="STRESS RESPONSE PROTEIN NHAX"/>
    <property type="match status" value="1"/>
</dbReference>
<proteinExistence type="inferred from homology"/>
<dbReference type="RefSeq" id="WP_094546718.1">
    <property type="nucleotide sequence ID" value="NZ_MQWB01000001.1"/>
</dbReference>
<dbReference type="OrthoDB" id="9788959at2"/>
<reference evidence="3 4" key="1">
    <citation type="submission" date="2016-11" db="EMBL/GenBank/DDBJ databases">
        <title>Study of marine rhodopsin-containing bacteria.</title>
        <authorList>
            <person name="Yoshizawa S."/>
            <person name="Kumagai Y."/>
            <person name="Kogure K."/>
        </authorList>
    </citation>
    <scope>NUCLEOTIDE SEQUENCE [LARGE SCALE GENOMIC DNA]</scope>
    <source>
        <strain evidence="3 4">SG-29</strain>
    </source>
</reference>
<protein>
    <recommendedName>
        <fullName evidence="2">UspA domain-containing protein</fullName>
    </recommendedName>
</protein>
<dbReference type="Proteomes" id="UP000216446">
    <property type="component" value="Unassembled WGS sequence"/>
</dbReference>
<comment type="caution">
    <text evidence="3">The sequence shown here is derived from an EMBL/GenBank/DDBJ whole genome shotgun (WGS) entry which is preliminary data.</text>
</comment>
<organism evidence="3 4">
    <name type="scientific">Rubricoccus marinus</name>
    <dbReference type="NCBI Taxonomy" id="716817"/>
    <lineage>
        <taxon>Bacteria</taxon>
        <taxon>Pseudomonadati</taxon>
        <taxon>Rhodothermota</taxon>
        <taxon>Rhodothermia</taxon>
        <taxon>Rhodothermales</taxon>
        <taxon>Rubricoccaceae</taxon>
        <taxon>Rubricoccus</taxon>
    </lineage>
</organism>
<comment type="similarity">
    <text evidence="1">Belongs to the universal stress protein A family.</text>
</comment>
<dbReference type="CDD" id="cd00293">
    <property type="entry name" value="USP-like"/>
    <property type="match status" value="2"/>
</dbReference>